<proteinExistence type="inferred from homology"/>
<keyword evidence="5" id="KW-0633">Potassium transport</keyword>
<evidence type="ECO:0000256" key="17">
    <source>
        <dbReference type="ARBA" id="ARBA00038795"/>
    </source>
</evidence>
<keyword evidence="8" id="KW-0630">Potassium</keyword>
<evidence type="ECO:0000256" key="4">
    <source>
        <dbReference type="ARBA" id="ARBA00022475"/>
    </source>
</evidence>
<dbReference type="PROSITE" id="PS00390">
    <property type="entry name" value="ATPASE_NA_K_BETA_1"/>
    <property type="match status" value="1"/>
</dbReference>
<dbReference type="PANTHER" id="PTHR11523:SF28">
    <property type="entry name" value="NA_K-ATPASE BETA SUBUNIT ISOFORM 4-RELATED"/>
    <property type="match status" value="1"/>
</dbReference>
<keyword evidence="15" id="KW-0325">Glycoprotein</keyword>
<evidence type="ECO:0000256" key="3">
    <source>
        <dbReference type="ARBA" id="ARBA00022448"/>
    </source>
</evidence>
<evidence type="ECO:0000256" key="16">
    <source>
        <dbReference type="ARBA" id="ARBA00023201"/>
    </source>
</evidence>
<dbReference type="GO" id="GO:0036376">
    <property type="term" value="P:sodium ion export across plasma membrane"/>
    <property type="evidence" value="ECO:0007669"/>
    <property type="project" value="TreeGrafter"/>
</dbReference>
<dbReference type="Proteomes" id="UP000494206">
    <property type="component" value="Unassembled WGS sequence"/>
</dbReference>
<keyword evidence="11" id="KW-0915">Sodium</keyword>
<dbReference type="OrthoDB" id="5912413at2759"/>
<evidence type="ECO:0000313" key="20">
    <source>
        <dbReference type="Proteomes" id="UP000494206"/>
    </source>
</evidence>
<keyword evidence="7 18" id="KW-0812">Transmembrane</keyword>
<keyword evidence="10 18" id="KW-1133">Transmembrane helix</keyword>
<gene>
    <name evidence="19" type="ORF">CBOVIS_LOCUS12061</name>
</gene>
<comment type="subcellular location">
    <subcellularLocation>
        <location evidence="1">Cell membrane</location>
        <topology evidence="1">Single-pass type II membrane protein</topology>
    </subcellularLocation>
</comment>
<dbReference type="InterPro" id="IPR038702">
    <property type="entry name" value="Na/K_ATPase_sub_beta_sf"/>
</dbReference>
<keyword evidence="14" id="KW-1015">Disulfide bond</keyword>
<keyword evidence="9" id="KW-0735">Signal-anchor</keyword>
<keyword evidence="6" id="KW-0740">Sodium/potassium transport</keyword>
<comment type="subunit">
    <text evidence="17">The sodium/potassium-transporting ATPase is composed of a catalytic alpha subunit, an auxiliary non-catalytic beta subunit and an additional regulatory subunit.</text>
</comment>
<evidence type="ECO:0008006" key="21">
    <source>
        <dbReference type="Google" id="ProtNLM"/>
    </source>
</evidence>
<dbReference type="PANTHER" id="PTHR11523">
    <property type="entry name" value="SODIUM/POTASSIUM-DEPENDENT ATPASE BETA SUBUNIT"/>
    <property type="match status" value="1"/>
</dbReference>
<dbReference type="Pfam" id="PF00287">
    <property type="entry name" value="Na_K-ATPase"/>
    <property type="match status" value="1"/>
</dbReference>
<dbReference type="InterPro" id="IPR000402">
    <property type="entry name" value="Na/K_ATPase_sub_beta"/>
</dbReference>
<name>A0A8S1F9J6_9PELO</name>
<dbReference type="Gene3D" id="2.60.40.1660">
    <property type="entry name" value="Na, k-atpase alpha subunit"/>
    <property type="match status" value="1"/>
</dbReference>
<feature type="transmembrane region" description="Helical" evidence="18">
    <location>
        <begin position="54"/>
        <end position="75"/>
    </location>
</feature>
<dbReference type="GO" id="GO:0005890">
    <property type="term" value="C:sodium:potassium-exchanging ATPase complex"/>
    <property type="evidence" value="ECO:0007669"/>
    <property type="project" value="InterPro"/>
</dbReference>
<evidence type="ECO:0000256" key="7">
    <source>
        <dbReference type="ARBA" id="ARBA00022692"/>
    </source>
</evidence>
<evidence type="ECO:0000313" key="19">
    <source>
        <dbReference type="EMBL" id="CAB3410544.1"/>
    </source>
</evidence>
<evidence type="ECO:0000256" key="5">
    <source>
        <dbReference type="ARBA" id="ARBA00022538"/>
    </source>
</evidence>
<keyword evidence="13 18" id="KW-0472">Membrane</keyword>
<evidence type="ECO:0000256" key="18">
    <source>
        <dbReference type="SAM" id="Phobius"/>
    </source>
</evidence>
<evidence type="ECO:0000256" key="10">
    <source>
        <dbReference type="ARBA" id="ARBA00022989"/>
    </source>
</evidence>
<evidence type="ECO:0000256" key="15">
    <source>
        <dbReference type="ARBA" id="ARBA00023180"/>
    </source>
</evidence>
<evidence type="ECO:0000256" key="12">
    <source>
        <dbReference type="ARBA" id="ARBA00023065"/>
    </source>
</evidence>
<evidence type="ECO:0000256" key="13">
    <source>
        <dbReference type="ARBA" id="ARBA00023136"/>
    </source>
</evidence>
<evidence type="ECO:0000256" key="14">
    <source>
        <dbReference type="ARBA" id="ARBA00023157"/>
    </source>
</evidence>
<keyword evidence="4" id="KW-1003">Cell membrane</keyword>
<evidence type="ECO:0000256" key="9">
    <source>
        <dbReference type="ARBA" id="ARBA00022968"/>
    </source>
</evidence>
<dbReference type="AlphaFoldDB" id="A0A8S1F9J6"/>
<protein>
    <recommendedName>
        <fullName evidence="21">Sodium/potassium-transporting ATPase subunit beta</fullName>
    </recommendedName>
</protein>
<evidence type="ECO:0000256" key="6">
    <source>
        <dbReference type="ARBA" id="ARBA00022607"/>
    </source>
</evidence>
<evidence type="ECO:0000256" key="11">
    <source>
        <dbReference type="ARBA" id="ARBA00023053"/>
    </source>
</evidence>
<dbReference type="GO" id="GO:0001671">
    <property type="term" value="F:ATPase activator activity"/>
    <property type="evidence" value="ECO:0007669"/>
    <property type="project" value="TreeGrafter"/>
</dbReference>
<keyword evidence="3" id="KW-0813">Transport</keyword>
<dbReference type="GO" id="GO:1990573">
    <property type="term" value="P:potassium ion import across plasma membrane"/>
    <property type="evidence" value="ECO:0007669"/>
    <property type="project" value="TreeGrafter"/>
</dbReference>
<evidence type="ECO:0000256" key="2">
    <source>
        <dbReference type="ARBA" id="ARBA00005876"/>
    </source>
</evidence>
<keyword evidence="16" id="KW-0739">Sodium transport</keyword>
<dbReference type="GO" id="GO:0006883">
    <property type="term" value="P:intracellular sodium ion homeostasis"/>
    <property type="evidence" value="ECO:0007669"/>
    <property type="project" value="TreeGrafter"/>
</dbReference>
<dbReference type="EMBL" id="CADEPM010000011">
    <property type="protein sequence ID" value="CAB3410544.1"/>
    <property type="molecule type" value="Genomic_DNA"/>
</dbReference>
<reference evidence="19 20" key="1">
    <citation type="submission" date="2020-04" db="EMBL/GenBank/DDBJ databases">
        <authorList>
            <person name="Laetsch R D."/>
            <person name="Stevens L."/>
            <person name="Kumar S."/>
            <person name="Blaxter L. M."/>
        </authorList>
    </citation>
    <scope>NUCLEOTIDE SEQUENCE [LARGE SCALE GENOMIC DNA]</scope>
</reference>
<evidence type="ECO:0000256" key="8">
    <source>
        <dbReference type="ARBA" id="ARBA00022958"/>
    </source>
</evidence>
<organism evidence="19 20">
    <name type="scientific">Caenorhabditis bovis</name>
    <dbReference type="NCBI Taxonomy" id="2654633"/>
    <lineage>
        <taxon>Eukaryota</taxon>
        <taxon>Metazoa</taxon>
        <taxon>Ecdysozoa</taxon>
        <taxon>Nematoda</taxon>
        <taxon>Chromadorea</taxon>
        <taxon>Rhabditida</taxon>
        <taxon>Rhabditina</taxon>
        <taxon>Rhabditomorpha</taxon>
        <taxon>Rhabditoidea</taxon>
        <taxon>Rhabditidae</taxon>
        <taxon>Peloderinae</taxon>
        <taxon>Caenorhabditis</taxon>
    </lineage>
</organism>
<accession>A0A8S1F9J6</accession>
<evidence type="ECO:0000256" key="1">
    <source>
        <dbReference type="ARBA" id="ARBA00004401"/>
    </source>
</evidence>
<comment type="similarity">
    <text evidence="2">Belongs to the X(+)/potassium ATPases subunit beta family.</text>
</comment>
<dbReference type="FunFam" id="2.60.40.1660:FF:000008">
    <property type="entry name" value="Probable sodium/potassium-transporting ATPase subunit beta-3"/>
    <property type="match status" value="1"/>
</dbReference>
<keyword evidence="12" id="KW-0406">Ion transport</keyword>
<comment type="caution">
    <text evidence="19">The sequence shown here is derived from an EMBL/GenBank/DDBJ whole genome shotgun (WGS) entry which is preliminary data.</text>
</comment>
<dbReference type="GO" id="GO:0030007">
    <property type="term" value="P:intracellular potassium ion homeostasis"/>
    <property type="evidence" value="ECO:0007669"/>
    <property type="project" value="TreeGrafter"/>
</dbReference>
<keyword evidence="20" id="KW-1185">Reference proteome</keyword>
<sequence>MAAKGDESATLMNGVENVRLNRNEDEETFKQFLYNPKNKTVLGRTGKSWCQITVFYIIFYALLAAFWLACLTTFLKTLDPKVPRFYGKGTIIGVNPGVGYQPWLKENPDSTLIQFNLQDPASWKPYVDQLDNYMGKYSSNVSETRECGPNDTNDVLEKDGDALPCRFDVSQFDKGCSAKTGYGYQRGAPCVVISLNRLIGWRPVDYPAESIPEEVKDRYKKGSIAINCRGVNPVDVEHIGKVTYLPPSGIDGRYYPYVFVPSYQQPIAMVKFESIPRNKLVLIECRAYALNIEHDISTRLGMVHFEVMVEDKKKQEKKEL</sequence>